<dbReference type="PANTHER" id="PTHR20883">
    <property type="entry name" value="PHYTANOYL-COA DIOXYGENASE DOMAIN CONTAINING 1"/>
    <property type="match status" value="1"/>
</dbReference>
<evidence type="ECO:0000256" key="1">
    <source>
        <dbReference type="SAM" id="SignalP"/>
    </source>
</evidence>
<dbReference type="Gene3D" id="2.60.120.620">
    <property type="entry name" value="q2cbj1_9rhob like domain"/>
    <property type="match status" value="1"/>
</dbReference>
<gene>
    <name evidence="2" type="ORF">ElyMa_000573200</name>
</gene>
<reference evidence="2 3" key="1">
    <citation type="journal article" date="2021" name="Elife">
        <title>Chloroplast acquisition without the gene transfer in kleptoplastic sea slugs, Plakobranchus ocellatus.</title>
        <authorList>
            <person name="Maeda T."/>
            <person name="Takahashi S."/>
            <person name="Yoshida T."/>
            <person name="Shimamura S."/>
            <person name="Takaki Y."/>
            <person name="Nagai Y."/>
            <person name="Toyoda A."/>
            <person name="Suzuki Y."/>
            <person name="Arimoto A."/>
            <person name="Ishii H."/>
            <person name="Satoh N."/>
            <person name="Nishiyama T."/>
            <person name="Hasebe M."/>
            <person name="Maruyama T."/>
            <person name="Minagawa J."/>
            <person name="Obokata J."/>
            <person name="Shigenobu S."/>
        </authorList>
    </citation>
    <scope>NUCLEOTIDE SEQUENCE [LARGE SCALE GENOMIC DNA]</scope>
</reference>
<dbReference type="SUPFAM" id="SSF51197">
    <property type="entry name" value="Clavaminate synthase-like"/>
    <property type="match status" value="1"/>
</dbReference>
<accession>A0AAV4G3Q6</accession>
<proteinExistence type="predicted"/>
<comment type="caution">
    <text evidence="2">The sequence shown here is derived from an EMBL/GenBank/DDBJ whole genome shotgun (WGS) entry which is preliminary data.</text>
</comment>
<evidence type="ECO:0000313" key="2">
    <source>
        <dbReference type="EMBL" id="GFR80117.1"/>
    </source>
</evidence>
<evidence type="ECO:0000313" key="3">
    <source>
        <dbReference type="Proteomes" id="UP000762676"/>
    </source>
</evidence>
<dbReference type="Proteomes" id="UP000762676">
    <property type="component" value="Unassembled WGS sequence"/>
</dbReference>
<keyword evidence="1" id="KW-0732">Signal</keyword>
<feature type="signal peptide" evidence="1">
    <location>
        <begin position="1"/>
        <end position="17"/>
    </location>
</feature>
<organism evidence="2 3">
    <name type="scientific">Elysia marginata</name>
    <dbReference type="NCBI Taxonomy" id="1093978"/>
    <lineage>
        <taxon>Eukaryota</taxon>
        <taxon>Metazoa</taxon>
        <taxon>Spiralia</taxon>
        <taxon>Lophotrochozoa</taxon>
        <taxon>Mollusca</taxon>
        <taxon>Gastropoda</taxon>
        <taxon>Heterobranchia</taxon>
        <taxon>Euthyneura</taxon>
        <taxon>Panpulmonata</taxon>
        <taxon>Sacoglossa</taxon>
        <taxon>Placobranchoidea</taxon>
        <taxon>Plakobranchidae</taxon>
        <taxon>Elysia</taxon>
    </lineage>
</organism>
<sequence>MLFIWLTLLSSKKIVRGGHRTGKVARHVGCYKNTWYLSIPEDEMENALEVDLSRDRVLCEVKYGGLVIFNNMVPHRGLENTSNSIRWSLDLRYMAPSEHGGWYGKSGVLMRSAGQTLPEINWDGFLLQNEEDKKVTQNKYLKSIALFSERTARGTGYVGANLYFTLLRALADHELQQACAEIL</sequence>
<keyword evidence="3" id="KW-1185">Reference proteome</keyword>
<name>A0AAV4G3Q6_9GAST</name>
<protein>
    <submittedName>
        <fullName evidence="2">Tetraspanin-7</fullName>
    </submittedName>
</protein>
<dbReference type="AlphaFoldDB" id="A0AAV4G3Q6"/>
<dbReference type="PANTHER" id="PTHR20883:SF14">
    <property type="entry name" value="PHYTANOYL-COA DIOXYGENASE"/>
    <property type="match status" value="1"/>
</dbReference>
<dbReference type="EMBL" id="BMAT01001122">
    <property type="protein sequence ID" value="GFR80117.1"/>
    <property type="molecule type" value="Genomic_DNA"/>
</dbReference>
<feature type="chain" id="PRO_5043618546" evidence="1">
    <location>
        <begin position="18"/>
        <end position="183"/>
    </location>
</feature>